<comment type="caution">
    <text evidence="1">The sequence shown here is derived from an EMBL/GenBank/DDBJ whole genome shotgun (WGS) entry which is preliminary data.</text>
</comment>
<dbReference type="OrthoDB" id="1517790at2759"/>
<name>A0A553I744_9PEZI</name>
<dbReference type="Pfam" id="PF09996">
    <property type="entry name" value="DUF2237"/>
    <property type="match status" value="1"/>
</dbReference>
<dbReference type="STRING" id="2512241.A0A553I744"/>
<dbReference type="InterPro" id="IPR018714">
    <property type="entry name" value="DUF2237"/>
</dbReference>
<dbReference type="EMBL" id="VFLP01000013">
    <property type="protein sequence ID" value="TRX96007.1"/>
    <property type="molecule type" value="Genomic_DNA"/>
</dbReference>
<protein>
    <submittedName>
        <fullName evidence="1">Uncharacterized protein</fullName>
    </submittedName>
</protein>
<keyword evidence="2" id="KW-1185">Reference proteome</keyword>
<dbReference type="Gene3D" id="3.30.56.110">
    <property type="entry name" value="Protein of unknown function DUF2237"/>
    <property type="match status" value="1"/>
</dbReference>
<evidence type="ECO:0000313" key="2">
    <source>
        <dbReference type="Proteomes" id="UP000319160"/>
    </source>
</evidence>
<proteinExistence type="predicted"/>
<dbReference type="AlphaFoldDB" id="A0A553I744"/>
<dbReference type="PANTHER" id="PTHR37466:SF1">
    <property type="entry name" value="SLR1628 PROTEIN"/>
    <property type="match status" value="1"/>
</dbReference>
<reference evidence="2" key="1">
    <citation type="submission" date="2019-06" db="EMBL/GenBank/DDBJ databases">
        <title>Draft genome sequence of the griseofulvin-producing fungus Xylaria cubensis strain G536.</title>
        <authorList>
            <person name="Mead M.E."/>
            <person name="Raja H.A."/>
            <person name="Steenwyk J.L."/>
            <person name="Knowles S.L."/>
            <person name="Oberlies N.H."/>
            <person name="Rokas A."/>
        </authorList>
    </citation>
    <scope>NUCLEOTIDE SEQUENCE [LARGE SCALE GENOMIC DNA]</scope>
    <source>
        <strain evidence="2">G536</strain>
    </source>
</reference>
<dbReference type="PANTHER" id="PTHR37466">
    <property type="entry name" value="SLR1628 PROTEIN"/>
    <property type="match status" value="1"/>
</dbReference>
<gene>
    <name evidence="1" type="ORF">FHL15_003149</name>
</gene>
<evidence type="ECO:0000313" key="1">
    <source>
        <dbReference type="EMBL" id="TRX96007.1"/>
    </source>
</evidence>
<accession>A0A553I744</accession>
<dbReference type="Proteomes" id="UP000319160">
    <property type="component" value="Unassembled WGS sequence"/>
</dbReference>
<sequence length="165" mass="17821">MASGSLNGKPTSHLPITIVHSDIQSKSLTRTHSTVFKQPLKLFSQQPVTGYFRDGYCRTGGNQDPGNHAVAGIVTDEFLDFSASRGNDLRTVGLKGGCRWCLCTARWLEAYQAHRSGKVSNLGVPRVDLDATEDSALGMVDLNTLRQFAVQRGPGQGQNSENNGS</sequence>
<organism evidence="1 2">
    <name type="scientific">Xylaria flabelliformis</name>
    <dbReference type="NCBI Taxonomy" id="2512241"/>
    <lineage>
        <taxon>Eukaryota</taxon>
        <taxon>Fungi</taxon>
        <taxon>Dikarya</taxon>
        <taxon>Ascomycota</taxon>
        <taxon>Pezizomycotina</taxon>
        <taxon>Sordariomycetes</taxon>
        <taxon>Xylariomycetidae</taxon>
        <taxon>Xylariales</taxon>
        <taxon>Xylariaceae</taxon>
        <taxon>Xylaria</taxon>
    </lineage>
</organism>